<dbReference type="AlphaFoldDB" id="A0A1A5YJL4"/>
<keyword evidence="1" id="KW-1133">Transmembrane helix</keyword>
<proteinExistence type="predicted"/>
<feature type="transmembrane region" description="Helical" evidence="1">
    <location>
        <begin position="63"/>
        <end position="84"/>
    </location>
</feature>
<evidence type="ECO:0000256" key="1">
    <source>
        <dbReference type="SAM" id="Phobius"/>
    </source>
</evidence>
<dbReference type="OrthoDB" id="3260635at2"/>
<keyword evidence="1" id="KW-0812">Transmembrane</keyword>
<name>A0A1A5YJL4_9BACL</name>
<feature type="transmembrane region" description="Helical" evidence="1">
    <location>
        <begin position="37"/>
        <end position="57"/>
    </location>
</feature>
<feature type="transmembrane region" description="Helical" evidence="1">
    <location>
        <begin position="204"/>
        <end position="224"/>
    </location>
</feature>
<sequence>MASQVIAQEIVTLAVVVPFLLYSLLLANQGKRKGEVLLAGTLAYCLYMYATYCFVAVYNPFFLVYVVLMSLSFFGFIITMYGLISKRDTLHFSKLPNKYIGYSTVALGSIILLMWLGRLIPPLLQGSTPSDLEHYTTFPIQALDLGIVVPLAIIGGIAFARKKNLGYLLVPVITIKGIAMLLAIDAMIASMLINGISIDVVEMFVFPLFTALFCFNLVVVMKNLQEQKI</sequence>
<feature type="transmembrane region" description="Helical" evidence="1">
    <location>
        <begin position="99"/>
        <end position="120"/>
    </location>
</feature>
<dbReference type="EMBL" id="LYPA01000054">
    <property type="protein sequence ID" value="OBR65753.1"/>
    <property type="molecule type" value="Genomic_DNA"/>
</dbReference>
<keyword evidence="3" id="KW-1185">Reference proteome</keyword>
<comment type="caution">
    <text evidence="2">The sequence shown here is derived from an EMBL/GenBank/DDBJ whole genome shotgun (WGS) entry which is preliminary data.</text>
</comment>
<gene>
    <name evidence="2" type="ORF">A7K91_13680</name>
</gene>
<accession>A0A1A5YJL4</accession>
<feature type="transmembrane region" description="Helical" evidence="1">
    <location>
        <begin position="140"/>
        <end position="160"/>
    </location>
</feature>
<keyword evidence="1" id="KW-0472">Membrane</keyword>
<organism evidence="2 3">
    <name type="scientific">Paenibacillus oryzae</name>
    <dbReference type="NCBI Taxonomy" id="1844972"/>
    <lineage>
        <taxon>Bacteria</taxon>
        <taxon>Bacillati</taxon>
        <taxon>Bacillota</taxon>
        <taxon>Bacilli</taxon>
        <taxon>Bacillales</taxon>
        <taxon>Paenibacillaceae</taxon>
        <taxon>Paenibacillus</taxon>
    </lineage>
</organism>
<evidence type="ECO:0000313" key="2">
    <source>
        <dbReference type="EMBL" id="OBR65753.1"/>
    </source>
</evidence>
<evidence type="ECO:0000313" key="3">
    <source>
        <dbReference type="Proteomes" id="UP000092024"/>
    </source>
</evidence>
<feature type="transmembrane region" description="Helical" evidence="1">
    <location>
        <begin position="6"/>
        <end position="25"/>
    </location>
</feature>
<dbReference type="Proteomes" id="UP000092024">
    <property type="component" value="Unassembled WGS sequence"/>
</dbReference>
<protein>
    <submittedName>
        <fullName evidence="2">Uncharacterized protein</fullName>
    </submittedName>
</protein>
<reference evidence="2 3" key="1">
    <citation type="submission" date="2016-05" db="EMBL/GenBank/DDBJ databases">
        <title>Paenibacillus oryzae. sp. nov., isolated from the rice root.</title>
        <authorList>
            <person name="Zhang J."/>
            <person name="Zhang X."/>
        </authorList>
    </citation>
    <scope>NUCLEOTIDE SEQUENCE [LARGE SCALE GENOMIC DNA]</scope>
    <source>
        <strain evidence="2 3">1DrF-4</strain>
    </source>
</reference>
<dbReference type="STRING" id="1844972.A7K91_13680"/>
<feature type="transmembrane region" description="Helical" evidence="1">
    <location>
        <begin position="167"/>
        <end position="192"/>
    </location>
</feature>